<dbReference type="EMBL" id="FXUV02000065">
    <property type="protein sequence ID" value="SNB82346.1"/>
    <property type="molecule type" value="Genomic_DNA"/>
</dbReference>
<dbReference type="AlphaFoldDB" id="A0A238TEB6"/>
<dbReference type="OrthoDB" id="9811006at2"/>
<evidence type="ECO:0000313" key="2">
    <source>
        <dbReference type="EMBL" id="SMQ11920.1"/>
    </source>
</evidence>
<feature type="domain" description="Lipid/polyisoprenoid-binding YceI-like" evidence="1">
    <location>
        <begin position="2"/>
        <end position="139"/>
    </location>
</feature>
<dbReference type="Gene3D" id="2.40.128.110">
    <property type="entry name" value="Lipid/polyisoprenoid-binding, YceI-like"/>
    <property type="match status" value="1"/>
</dbReference>
<organism evidence="3 4">
    <name type="scientific">Kingella negevensis</name>
    <dbReference type="NCBI Taxonomy" id="1522312"/>
    <lineage>
        <taxon>Bacteria</taxon>
        <taxon>Pseudomonadati</taxon>
        <taxon>Pseudomonadota</taxon>
        <taxon>Betaproteobacteria</taxon>
        <taxon>Neisseriales</taxon>
        <taxon>Neisseriaceae</taxon>
        <taxon>Kingella</taxon>
    </lineage>
</organism>
<evidence type="ECO:0000313" key="3">
    <source>
        <dbReference type="EMBL" id="SNB82346.1"/>
    </source>
</evidence>
<dbReference type="InterPro" id="IPR036761">
    <property type="entry name" value="TTHA0802/YceI-like_sf"/>
</dbReference>
<keyword evidence="4" id="KW-1185">Reference proteome</keyword>
<accession>A0A238TEB6</accession>
<dbReference type="Proteomes" id="UP000215450">
    <property type="component" value="Unassembled WGS sequence"/>
</dbReference>
<dbReference type="STRING" id="1522312.GCA_900177895_01356"/>
<dbReference type="EMBL" id="FXUV01000011">
    <property type="protein sequence ID" value="SMQ11920.1"/>
    <property type="molecule type" value="Genomic_DNA"/>
</dbReference>
<gene>
    <name evidence="3" type="ORF">KEBURONENSIS_00504</name>
    <name evidence="2" type="ORF">KEBURONENSIS_00925</name>
</gene>
<proteinExistence type="predicted"/>
<dbReference type="SUPFAM" id="SSF101874">
    <property type="entry name" value="YceI-like"/>
    <property type="match status" value="1"/>
</dbReference>
<dbReference type="PANTHER" id="PTHR34406">
    <property type="entry name" value="PROTEIN YCEI"/>
    <property type="match status" value="1"/>
</dbReference>
<dbReference type="InterPro" id="IPR007372">
    <property type="entry name" value="Lipid/polyisoprenoid-bd_YceI"/>
</dbReference>
<dbReference type="Pfam" id="PF04264">
    <property type="entry name" value="YceI"/>
    <property type="match status" value="1"/>
</dbReference>
<protein>
    <recommendedName>
        <fullName evidence="1">Lipid/polyisoprenoid-binding YceI-like domain-containing protein</fullName>
    </recommendedName>
</protein>
<dbReference type="PANTHER" id="PTHR34406:SF2">
    <property type="entry name" value="PERIPLASMIC PROTEIN"/>
    <property type="match status" value="1"/>
</dbReference>
<evidence type="ECO:0000259" key="1">
    <source>
        <dbReference type="SMART" id="SM00867"/>
    </source>
</evidence>
<reference evidence="2" key="1">
    <citation type="submission" date="2017-05" db="EMBL/GenBank/DDBJ databases">
        <authorList>
            <person name="Song R."/>
            <person name="Chenine A.L."/>
            <person name="Ruprecht R.M."/>
        </authorList>
    </citation>
    <scope>NUCLEOTIDE SEQUENCE</scope>
    <source>
        <strain evidence="2">Kingella_eburonensis</strain>
    </source>
</reference>
<evidence type="ECO:0000313" key="4">
    <source>
        <dbReference type="Proteomes" id="UP000215450"/>
    </source>
</evidence>
<reference evidence="3 4" key="2">
    <citation type="submission" date="2017-06" db="EMBL/GenBank/DDBJ databases">
        <authorList>
            <person name="Kim H.J."/>
            <person name="Triplett B.A."/>
        </authorList>
    </citation>
    <scope>NUCLEOTIDE SEQUENCE [LARGE SCALE GENOMIC DNA]</scope>
    <source>
        <strain evidence="3">Kingella_eburonensis</strain>
    </source>
</reference>
<name>A0A238TEB6_9NEIS</name>
<dbReference type="SMART" id="SM00867">
    <property type="entry name" value="YceI"/>
    <property type="match status" value="1"/>
</dbReference>
<sequence length="139" mass="15540">MGGVYGITGNMEFDRAARTGEIDVKLPLKNLQSSSEAFTHHLQSADLFNAEKFPEMRFESTKFNFFGKKLVSVEGNLTLLGKTQPVKLKANKFNCYNSPMAKTEVCGGDFSTTIDRTKWGMNYLVDAGMTKNVRLDIQI</sequence>